<dbReference type="AlphaFoldDB" id="A0A813QRK0"/>
<organism evidence="3 5">
    <name type="scientific">Adineta steineri</name>
    <dbReference type="NCBI Taxonomy" id="433720"/>
    <lineage>
        <taxon>Eukaryota</taxon>
        <taxon>Metazoa</taxon>
        <taxon>Spiralia</taxon>
        <taxon>Gnathifera</taxon>
        <taxon>Rotifera</taxon>
        <taxon>Eurotatoria</taxon>
        <taxon>Bdelloidea</taxon>
        <taxon>Adinetida</taxon>
        <taxon>Adinetidae</taxon>
        <taxon>Adineta</taxon>
    </lineage>
</organism>
<keyword evidence="5" id="KW-1185">Reference proteome</keyword>
<gene>
    <name evidence="2" type="ORF">BJG266_LOCUS3141</name>
    <name evidence="3" type="ORF">QVE165_LOCUS2671</name>
    <name evidence="4" type="ORF">QVE165_LOCUS26969</name>
</gene>
<evidence type="ECO:0000313" key="5">
    <source>
        <dbReference type="Proteomes" id="UP000663832"/>
    </source>
</evidence>
<comment type="caution">
    <text evidence="3">The sequence shown here is derived from an EMBL/GenBank/DDBJ whole genome shotgun (WGS) entry which is preliminary data.</text>
</comment>
<dbReference type="InterPro" id="IPR001810">
    <property type="entry name" value="F-box_dom"/>
</dbReference>
<evidence type="ECO:0000313" key="4">
    <source>
        <dbReference type="EMBL" id="CAF1222319.1"/>
    </source>
</evidence>
<dbReference type="OrthoDB" id="9995208at2759"/>
<dbReference type="Proteomes" id="UP000663877">
    <property type="component" value="Unassembled WGS sequence"/>
</dbReference>
<protein>
    <recommendedName>
        <fullName evidence="1">F-box domain-containing protein</fullName>
    </recommendedName>
</protein>
<evidence type="ECO:0000313" key="3">
    <source>
        <dbReference type="EMBL" id="CAF0772115.1"/>
    </source>
</evidence>
<reference evidence="3" key="1">
    <citation type="submission" date="2021-02" db="EMBL/GenBank/DDBJ databases">
        <authorList>
            <person name="Nowell W R."/>
        </authorList>
    </citation>
    <scope>NUCLEOTIDE SEQUENCE</scope>
</reference>
<proteinExistence type="predicted"/>
<dbReference type="EMBL" id="CAJNOM010000203">
    <property type="protein sequence ID" value="CAF1222319.1"/>
    <property type="molecule type" value="Genomic_DNA"/>
</dbReference>
<dbReference type="PROSITE" id="PS50181">
    <property type="entry name" value="FBOX"/>
    <property type="match status" value="1"/>
</dbReference>
<dbReference type="EMBL" id="CAJNOI010000007">
    <property type="protein sequence ID" value="CAF0763400.1"/>
    <property type="molecule type" value="Genomic_DNA"/>
</dbReference>
<name>A0A813QRK0_9BILA</name>
<accession>A0A813QRK0</accession>
<dbReference type="Proteomes" id="UP000663832">
    <property type="component" value="Unassembled WGS sequence"/>
</dbReference>
<evidence type="ECO:0000259" key="1">
    <source>
        <dbReference type="PROSITE" id="PS50181"/>
    </source>
</evidence>
<sequence>MNFETLPDELILLICRYLSSSDILYSLFNLNSRLNRTILIYRQHVILRLTSYNQFEYLCLNVLPKIGSTIRSLTINTNWTDLIAKRFYFYFGERMKEIFPNIERLTLVAFSGSELNDYMISISDLIYLKQLTIQDRYNITEEYKQVLFDKILSANNNRLEKICFNRHSESLSINPINSIVYSNIIQLNIHLEKITDLQCLMKLIPNIRRMNIVIDNQSDDIIIHFHEEFILTYLIEFHLESFRRNWIFDEIYSLLKQMPFLQTLSLDLFSQDFHLSNGQHIVPILPINTLQNLNYAIEYEPEVEIESIENIISSWTSTPYPISCLSANGTTQIFLHTIPYNFPYLDINSSYAKRMNKKLGDYSPRIKELLLFNVSTLAETFIAISNCTKIKDLALEIGDEPSEIIEDEQKEKENILLPSLNKLHWLSIDGCPPDVHLLKEILIASPNLSLLVIDMKYLIRLFDIEDNQSCLLLLKNRIRNLSIQIEDEAEMNDLIFEKLSKIFIHIRHIIVEIKLTNGLSIENFLLFFFKYFQNHQLISIIVRGCTTEQLRNNPSQWLIDHTYLNTFTNQFQADCDDVEFKIWF</sequence>
<dbReference type="EMBL" id="CAJNOM010000008">
    <property type="protein sequence ID" value="CAF0772115.1"/>
    <property type="molecule type" value="Genomic_DNA"/>
</dbReference>
<feature type="domain" description="F-box" evidence="1">
    <location>
        <begin position="1"/>
        <end position="49"/>
    </location>
</feature>
<evidence type="ECO:0000313" key="2">
    <source>
        <dbReference type="EMBL" id="CAF0763400.1"/>
    </source>
</evidence>